<feature type="region of interest" description="Disordered" evidence="3">
    <location>
        <begin position="480"/>
        <end position="553"/>
    </location>
</feature>
<feature type="compositionally biased region" description="Gly residues" evidence="3">
    <location>
        <begin position="36"/>
        <end position="47"/>
    </location>
</feature>
<sequence length="553" mass="60584">MDDSGPKSRGMASNGSARSPGRGGSRGRGGDRGGRGRGGMRGRGNFRGGDRSASRGRGKFLGNNRGSFQGSENGSVRGSFRGRGSVRGRGNFRGGDRSPFRGRGRGRGNFRGGDRGGKGRGGLVQRKRKSSDSEQEGSDDEQENSDAEQEGSDSNDNTEVNKKSTTGSKGSVEKPKKPKQSQKKKKIIGDKKWGGEVPGKTLLPGQPGKAVKISNLPSPFTDLDKDLKKLAETVGPVELLTYNKFNHPKGCIMTGICVYKDKEHVPIAVEKLHGHEFHGNHLLVQILTPPNDIRLNDQSVCVSNLSEETSEEDLWKFFGDCGSISMIEMRRENNKLTPEASCLARIYFDDSDGVDGAVALSNTTFQGSKIKVFALNYHWVVYVKNFEMQTQYKTIKEFMAAVNAVYYCYVKVKHPTKMKGLLYFLKDEESYNKIASHENFSTFPLKEDKVIGCLNLSLKKKVPNSAGQILKTVQSASVVEENSDTNDSEGADQDDVAQVTQEKSKKKKIKKKKVAEVLSEEPTAAKKKKASAPQKRKGNEANDSSPSKKKKKN</sequence>
<feature type="compositionally biased region" description="Polar residues" evidence="3">
    <location>
        <begin position="154"/>
        <end position="169"/>
    </location>
</feature>
<name>A0AAV7X3Y2_9NEOP</name>
<dbReference type="GO" id="GO:0008143">
    <property type="term" value="F:poly(A) binding"/>
    <property type="evidence" value="ECO:0007669"/>
    <property type="project" value="TreeGrafter"/>
</dbReference>
<feature type="compositionally biased region" description="Basic residues" evidence="3">
    <location>
        <begin position="525"/>
        <end position="536"/>
    </location>
</feature>
<dbReference type="InterPro" id="IPR012677">
    <property type="entry name" value="Nucleotide-bd_a/b_plait_sf"/>
</dbReference>
<dbReference type="SUPFAM" id="SSF54928">
    <property type="entry name" value="RNA-binding domain, RBD"/>
    <property type="match status" value="2"/>
</dbReference>
<gene>
    <name evidence="5" type="ORF">ONE63_003738</name>
</gene>
<feature type="compositionally biased region" description="Basic residues" evidence="3">
    <location>
        <begin position="176"/>
        <end position="186"/>
    </location>
</feature>
<feature type="region of interest" description="Disordered" evidence="3">
    <location>
        <begin position="1"/>
        <end position="209"/>
    </location>
</feature>
<feature type="compositionally biased region" description="Low complexity" evidence="3">
    <location>
        <begin position="73"/>
        <end position="83"/>
    </location>
</feature>
<feature type="compositionally biased region" description="Acidic residues" evidence="3">
    <location>
        <begin position="133"/>
        <end position="153"/>
    </location>
</feature>
<dbReference type="Proteomes" id="UP001075354">
    <property type="component" value="Chromosome 14"/>
</dbReference>
<dbReference type="PROSITE" id="PS50102">
    <property type="entry name" value="RRM"/>
    <property type="match status" value="1"/>
</dbReference>
<comment type="caution">
    <text evidence="5">The sequence shown here is derived from an EMBL/GenBank/DDBJ whole genome shotgun (WGS) entry which is preliminary data.</text>
</comment>
<keyword evidence="1 2" id="KW-0694">RNA-binding</keyword>
<feature type="compositionally biased region" description="Acidic residues" evidence="3">
    <location>
        <begin position="481"/>
        <end position="495"/>
    </location>
</feature>
<dbReference type="Pfam" id="PF00076">
    <property type="entry name" value="RRM_1"/>
    <property type="match status" value="1"/>
</dbReference>
<evidence type="ECO:0000256" key="2">
    <source>
        <dbReference type="PROSITE-ProRule" id="PRU00176"/>
    </source>
</evidence>
<dbReference type="Gene3D" id="3.30.70.330">
    <property type="match status" value="2"/>
</dbReference>
<feature type="domain" description="RRM" evidence="4">
    <location>
        <begin position="298"/>
        <end position="372"/>
    </location>
</feature>
<organism evidence="5 6">
    <name type="scientific">Megalurothrips usitatus</name>
    <name type="common">bean blossom thrips</name>
    <dbReference type="NCBI Taxonomy" id="439358"/>
    <lineage>
        <taxon>Eukaryota</taxon>
        <taxon>Metazoa</taxon>
        <taxon>Ecdysozoa</taxon>
        <taxon>Arthropoda</taxon>
        <taxon>Hexapoda</taxon>
        <taxon>Insecta</taxon>
        <taxon>Pterygota</taxon>
        <taxon>Neoptera</taxon>
        <taxon>Paraneoptera</taxon>
        <taxon>Thysanoptera</taxon>
        <taxon>Terebrantia</taxon>
        <taxon>Thripoidea</taxon>
        <taxon>Thripidae</taxon>
        <taxon>Megalurothrips</taxon>
    </lineage>
</organism>
<evidence type="ECO:0000256" key="3">
    <source>
        <dbReference type="SAM" id="MobiDB-lite"/>
    </source>
</evidence>
<evidence type="ECO:0000259" key="4">
    <source>
        <dbReference type="PROSITE" id="PS50102"/>
    </source>
</evidence>
<dbReference type="PANTHER" id="PTHR23236:SF12">
    <property type="entry name" value="EUKARYOTIC INITIATION FACTOR 4B-RELATED"/>
    <property type="match status" value="1"/>
</dbReference>
<dbReference type="PANTHER" id="PTHR23236">
    <property type="entry name" value="EUKARYOTIC TRANSLATION INITIATION FACTOR 4B/4H"/>
    <property type="match status" value="1"/>
</dbReference>
<dbReference type="AlphaFoldDB" id="A0AAV7X3Y2"/>
<reference evidence="5" key="1">
    <citation type="submission" date="2022-12" db="EMBL/GenBank/DDBJ databases">
        <title>Chromosome-level genome assembly of the bean flower thrips Megalurothrips usitatus.</title>
        <authorList>
            <person name="Ma L."/>
            <person name="Liu Q."/>
            <person name="Li H."/>
            <person name="Cai W."/>
        </authorList>
    </citation>
    <scope>NUCLEOTIDE SEQUENCE</scope>
    <source>
        <strain evidence="5">Cailab_2022a</strain>
    </source>
</reference>
<proteinExistence type="predicted"/>
<dbReference type="SMART" id="SM00360">
    <property type="entry name" value="RRM"/>
    <property type="match status" value="2"/>
</dbReference>
<feature type="compositionally biased region" description="Basic residues" evidence="3">
    <location>
        <begin position="504"/>
        <end position="513"/>
    </location>
</feature>
<evidence type="ECO:0000313" key="5">
    <source>
        <dbReference type="EMBL" id="KAJ1520630.1"/>
    </source>
</evidence>
<accession>A0AAV7X3Y2</accession>
<evidence type="ECO:0000256" key="1">
    <source>
        <dbReference type="ARBA" id="ARBA00022884"/>
    </source>
</evidence>
<keyword evidence="6" id="KW-1185">Reference proteome</keyword>
<protein>
    <recommendedName>
        <fullName evidence="4">RRM domain-containing protein</fullName>
    </recommendedName>
</protein>
<dbReference type="InterPro" id="IPR035979">
    <property type="entry name" value="RBD_domain_sf"/>
</dbReference>
<evidence type="ECO:0000313" key="6">
    <source>
        <dbReference type="Proteomes" id="UP001075354"/>
    </source>
</evidence>
<dbReference type="CDD" id="cd00590">
    <property type="entry name" value="RRM_SF"/>
    <property type="match status" value="2"/>
</dbReference>
<dbReference type="InterPro" id="IPR000504">
    <property type="entry name" value="RRM_dom"/>
</dbReference>
<dbReference type="EMBL" id="JAPTSV010000014">
    <property type="protein sequence ID" value="KAJ1520630.1"/>
    <property type="molecule type" value="Genomic_DNA"/>
</dbReference>